<dbReference type="Proteomes" id="UP000318946">
    <property type="component" value="Chromosome"/>
</dbReference>
<protein>
    <submittedName>
        <fullName evidence="1">Uncharacterized protein</fullName>
    </submittedName>
</protein>
<gene>
    <name evidence="1" type="ORF">A5CBH24_08140</name>
</gene>
<sequence>MSWKDDLLELKRQERWMDIIVSCEQQIQKDNNSADSYIQTIYLTHDILLEEYPTPQEEQEAQRLLIHTFSDGQQRHWDNAEYLFFIGSLVPIAEWLFGLKESSKPLEKRIGYEMVKKATLLDPHNLLYRWSYQDYNRDTQSKQLAQDILSDQVVVSYLRRQGYAGEYMLDILGVASTWVDD</sequence>
<keyword evidence="2" id="KW-1185">Reference proteome</keyword>
<name>A0A4Y1WQY1_9BACT</name>
<dbReference type="AlphaFoldDB" id="A0A4Y1WQY1"/>
<evidence type="ECO:0000313" key="2">
    <source>
        <dbReference type="Proteomes" id="UP000318946"/>
    </source>
</evidence>
<dbReference type="KEGG" id="acou:A5CBH24_08140"/>
<reference evidence="2" key="1">
    <citation type="submission" date="2019-06" db="EMBL/GenBank/DDBJ databases">
        <title>Alistipes onderdonkii subsp. vulgaris subsp. nov., Alistipes dispar sp. nov. and Alistipes communis sp. nov., isolated from human faeces, and creation of Alistipes onderdonkii subsp. onderdonkii subsp. nov.</title>
        <authorList>
            <person name="Sakamoto M."/>
            <person name="Ikeyama N."/>
            <person name="Ogata Y."/>
            <person name="Suda W."/>
            <person name="Iino T."/>
            <person name="Hattori M."/>
            <person name="Ohkuma M."/>
        </authorList>
    </citation>
    <scope>NUCLEOTIDE SEQUENCE [LARGE SCALE GENOMIC DNA]</scope>
    <source>
        <strain evidence="2">5CBH24</strain>
    </source>
</reference>
<dbReference type="OrthoDB" id="1454313at2"/>
<proteinExistence type="predicted"/>
<organism evidence="1 2">
    <name type="scientific">Alistipes communis</name>
    <dbReference type="NCBI Taxonomy" id="2585118"/>
    <lineage>
        <taxon>Bacteria</taxon>
        <taxon>Pseudomonadati</taxon>
        <taxon>Bacteroidota</taxon>
        <taxon>Bacteroidia</taxon>
        <taxon>Bacteroidales</taxon>
        <taxon>Rikenellaceae</taxon>
        <taxon>Alistipes</taxon>
    </lineage>
</organism>
<accession>A0A4Y1WQY1</accession>
<evidence type="ECO:0000313" key="1">
    <source>
        <dbReference type="EMBL" id="BBL03501.1"/>
    </source>
</evidence>
<dbReference type="RefSeq" id="WP_141412292.1">
    <property type="nucleotide sequence ID" value="NZ_AP019735.1"/>
</dbReference>
<dbReference type="GeneID" id="78341527"/>
<dbReference type="EMBL" id="AP019735">
    <property type="protein sequence ID" value="BBL03501.1"/>
    <property type="molecule type" value="Genomic_DNA"/>
</dbReference>